<evidence type="ECO:0000256" key="5">
    <source>
        <dbReference type="ARBA" id="ARBA00022692"/>
    </source>
</evidence>
<comment type="subcellular location">
    <subcellularLocation>
        <location evidence="1">Cell membrane</location>
        <topology evidence="1">Multi-pass membrane protein</topology>
    </subcellularLocation>
</comment>
<dbReference type="GO" id="GO:0055085">
    <property type="term" value="P:transmembrane transport"/>
    <property type="evidence" value="ECO:0007669"/>
    <property type="project" value="TreeGrafter"/>
</dbReference>
<feature type="transmembrane region" description="Helical" evidence="9">
    <location>
        <begin position="76"/>
        <end position="98"/>
    </location>
</feature>
<dbReference type="RefSeq" id="WP_021725107.1">
    <property type="nucleotide sequence ID" value="NZ_AWEZ01000008.1"/>
</dbReference>
<evidence type="ECO:0000256" key="9">
    <source>
        <dbReference type="SAM" id="Phobius"/>
    </source>
</evidence>
<feature type="transmembrane region" description="Helical" evidence="9">
    <location>
        <begin position="21"/>
        <end position="40"/>
    </location>
</feature>
<keyword evidence="11" id="KW-1185">Reference proteome</keyword>
<dbReference type="STRING" id="1125712.HMPREF1316_2038"/>
<organism evidence="10 11">
    <name type="scientific">Olsenella profusa F0195</name>
    <dbReference type="NCBI Taxonomy" id="1125712"/>
    <lineage>
        <taxon>Bacteria</taxon>
        <taxon>Bacillati</taxon>
        <taxon>Actinomycetota</taxon>
        <taxon>Coriobacteriia</taxon>
        <taxon>Coriobacteriales</taxon>
        <taxon>Atopobiaceae</taxon>
        <taxon>Olsenella</taxon>
    </lineage>
</organism>
<comment type="caution">
    <text evidence="10">The sequence shown here is derived from an EMBL/GenBank/DDBJ whole genome shotgun (WGS) entry which is preliminary data.</text>
</comment>
<dbReference type="GO" id="GO:0005886">
    <property type="term" value="C:plasma membrane"/>
    <property type="evidence" value="ECO:0007669"/>
    <property type="project" value="UniProtKB-SubCell"/>
</dbReference>
<keyword evidence="5 9" id="KW-0812">Transmembrane</keyword>
<reference evidence="10 11" key="1">
    <citation type="submission" date="2013-08" db="EMBL/GenBank/DDBJ databases">
        <authorList>
            <person name="Durkin A.S."/>
            <person name="Haft D.R."/>
            <person name="McCorrison J."/>
            <person name="Torralba M."/>
            <person name="Gillis M."/>
            <person name="Haft D.H."/>
            <person name="Methe B."/>
            <person name="Sutton G."/>
            <person name="Nelson K.E."/>
        </authorList>
    </citation>
    <scope>NUCLEOTIDE SEQUENCE [LARGE SCALE GENOMIC DNA]</scope>
    <source>
        <strain evidence="10 11">F0195</strain>
    </source>
</reference>
<evidence type="ECO:0000256" key="6">
    <source>
        <dbReference type="ARBA" id="ARBA00022989"/>
    </source>
</evidence>
<evidence type="ECO:0000256" key="3">
    <source>
        <dbReference type="ARBA" id="ARBA00022448"/>
    </source>
</evidence>
<evidence type="ECO:0000256" key="7">
    <source>
        <dbReference type="ARBA" id="ARBA00023136"/>
    </source>
</evidence>
<dbReference type="PANTHER" id="PTHR21716">
    <property type="entry name" value="TRANSMEMBRANE PROTEIN"/>
    <property type="match status" value="1"/>
</dbReference>
<evidence type="ECO:0000256" key="8">
    <source>
        <dbReference type="SAM" id="MobiDB-lite"/>
    </source>
</evidence>
<evidence type="ECO:0000313" key="10">
    <source>
        <dbReference type="EMBL" id="ERL10522.1"/>
    </source>
</evidence>
<evidence type="ECO:0000313" key="11">
    <source>
        <dbReference type="Proteomes" id="UP000016638"/>
    </source>
</evidence>
<evidence type="ECO:0000256" key="4">
    <source>
        <dbReference type="ARBA" id="ARBA00022475"/>
    </source>
</evidence>
<feature type="transmembrane region" description="Helical" evidence="9">
    <location>
        <begin position="271"/>
        <end position="300"/>
    </location>
</feature>
<keyword evidence="3" id="KW-0813">Transport</keyword>
<dbReference type="Proteomes" id="UP000016638">
    <property type="component" value="Unassembled WGS sequence"/>
</dbReference>
<evidence type="ECO:0000256" key="1">
    <source>
        <dbReference type="ARBA" id="ARBA00004651"/>
    </source>
</evidence>
<sequence length="460" mass="48636">MNDTEGDERLGRARLVGMRTWAALGCCGLIGVALLVLGRIVPALELLLVGVVIGFVCSPITNALERRGVGRALGAFIALLVFLVVLVAAAVLIFPPFVSQLIEVLQHVPAYVGQFRSAFNDFWRQHGTSETANLQQGLSQYLNTFAGAGTTAASSLAEGITNGIVNNVIVTANNIFTFFLGLVVAYWLAKDYPTIARELSVIAGPRHEGELSVMLAVMSRAMGGYMRGIVITSAIAGVLSFLGFAAIGHPYASLMGITMGVLHFIPVIGPWVAAALTALLALFVSPLLSLASILVSVVVLNVTDNLISPLVMRSAVKIHPVLSLLGIVIGSAVGGVLGMMLAIPLTAAVRSLFVYYFERHTNRQLVSYDGALFQSTPFRDDHGAIQPSFDALDDDKFFESTLLVNPDKPPVAVAAERPHGTHRSLGEHLADLVAAARRHGGPKGGDTHGDSEQAPPPPAP</sequence>
<feature type="transmembrane region" description="Helical" evidence="9">
    <location>
        <begin position="321"/>
        <end position="343"/>
    </location>
</feature>
<dbReference type="eggNOG" id="COG0628">
    <property type="taxonomic scope" value="Bacteria"/>
</dbReference>
<protein>
    <submittedName>
        <fullName evidence="10">PF01594 domain protein</fullName>
    </submittedName>
</protein>
<feature type="transmembrane region" description="Helical" evidence="9">
    <location>
        <begin position="46"/>
        <end position="64"/>
    </location>
</feature>
<accession>U2V585</accession>
<dbReference type="EMBL" id="AWEZ01000008">
    <property type="protein sequence ID" value="ERL10522.1"/>
    <property type="molecule type" value="Genomic_DNA"/>
</dbReference>
<feature type="transmembrane region" description="Helical" evidence="9">
    <location>
        <begin position="164"/>
        <end position="189"/>
    </location>
</feature>
<feature type="region of interest" description="Disordered" evidence="8">
    <location>
        <begin position="433"/>
        <end position="460"/>
    </location>
</feature>
<keyword evidence="4" id="KW-1003">Cell membrane</keyword>
<dbReference type="InterPro" id="IPR002549">
    <property type="entry name" value="AI-2E-like"/>
</dbReference>
<dbReference type="PATRIC" id="fig|1125712.3.peg.241"/>
<dbReference type="AlphaFoldDB" id="U2V585"/>
<dbReference type="PANTHER" id="PTHR21716:SF53">
    <property type="entry name" value="PERMEASE PERM-RELATED"/>
    <property type="match status" value="1"/>
</dbReference>
<evidence type="ECO:0000256" key="2">
    <source>
        <dbReference type="ARBA" id="ARBA00009773"/>
    </source>
</evidence>
<gene>
    <name evidence="10" type="ORF">HMPREF1316_2038</name>
</gene>
<keyword evidence="6 9" id="KW-1133">Transmembrane helix</keyword>
<dbReference type="Pfam" id="PF01594">
    <property type="entry name" value="AI-2E_transport"/>
    <property type="match status" value="1"/>
</dbReference>
<name>U2V585_9ACTN</name>
<feature type="transmembrane region" description="Helical" evidence="9">
    <location>
        <begin position="228"/>
        <end position="251"/>
    </location>
</feature>
<comment type="similarity">
    <text evidence="2">Belongs to the autoinducer-2 exporter (AI-2E) (TC 2.A.86) family.</text>
</comment>
<proteinExistence type="inferred from homology"/>
<keyword evidence="7 9" id="KW-0472">Membrane</keyword>